<evidence type="ECO:0000256" key="4">
    <source>
        <dbReference type="ARBA" id="ARBA00023002"/>
    </source>
</evidence>
<sequence>MPDPRETPAFANDLDEMLAHAWRQLARGVKDRHSPFHCPSVATIGLDGRPRLRTVVLRGVEPSAARLRFHTDRRAFKVAEIAVDPRVALHAYDPAGKLQVRIEGRARVHATDAVAEDAWTGSRMASRACYATTPSPGEVIPAPDAFTLPQSDAEILAGRPHFTAVIVEIDTIETLWLAHSGHRRARFDLATGEGAWLVP</sequence>
<evidence type="ECO:0000256" key="2">
    <source>
        <dbReference type="ARBA" id="ARBA00022630"/>
    </source>
</evidence>
<protein>
    <submittedName>
        <fullName evidence="6">Pyridoxamine 5'-phosphate oxidase</fullName>
    </submittedName>
</protein>
<evidence type="ECO:0000256" key="3">
    <source>
        <dbReference type="ARBA" id="ARBA00022643"/>
    </source>
</evidence>
<dbReference type="InterPro" id="IPR024624">
    <property type="entry name" value="Pyridox_Oxase_Alr4036_FMN-bd"/>
</dbReference>
<organism evidence="6 7">
    <name type="scientific">Salinarimonas ramus</name>
    <dbReference type="NCBI Taxonomy" id="690164"/>
    <lineage>
        <taxon>Bacteria</taxon>
        <taxon>Pseudomonadati</taxon>
        <taxon>Pseudomonadota</taxon>
        <taxon>Alphaproteobacteria</taxon>
        <taxon>Hyphomicrobiales</taxon>
        <taxon>Salinarimonadaceae</taxon>
        <taxon>Salinarimonas</taxon>
    </lineage>
</organism>
<keyword evidence="7" id="KW-1185">Reference proteome</keyword>
<dbReference type="EMBL" id="BMMF01000019">
    <property type="protein sequence ID" value="GGK54398.1"/>
    <property type="molecule type" value="Genomic_DNA"/>
</dbReference>
<name>A0A917QK10_9HYPH</name>
<dbReference type="GO" id="GO:0004733">
    <property type="term" value="F:pyridoxamine phosphate oxidase activity"/>
    <property type="evidence" value="ECO:0007669"/>
    <property type="project" value="InterPro"/>
</dbReference>
<evidence type="ECO:0000313" key="6">
    <source>
        <dbReference type="EMBL" id="GGK54398.1"/>
    </source>
</evidence>
<dbReference type="Gene3D" id="2.30.110.10">
    <property type="entry name" value="Electron Transport, Fmn-binding Protein, Chain A"/>
    <property type="match status" value="1"/>
</dbReference>
<dbReference type="AlphaFoldDB" id="A0A917QK10"/>
<accession>A0A917QK10</accession>
<dbReference type="Pfam" id="PF12766">
    <property type="entry name" value="Pyridox_oxase_2"/>
    <property type="match status" value="1"/>
</dbReference>
<proteinExistence type="predicted"/>
<dbReference type="PANTHER" id="PTHR10851:SF3">
    <property type="entry name" value="PYRIDOXINE_PYRIDOXAMINE 5'-PHOSPHATE OXIDASE 2"/>
    <property type="match status" value="1"/>
</dbReference>
<gene>
    <name evidence="6" type="ORF">GCM10011322_46500</name>
</gene>
<dbReference type="Proteomes" id="UP000600449">
    <property type="component" value="Unassembled WGS sequence"/>
</dbReference>
<evidence type="ECO:0000259" key="5">
    <source>
        <dbReference type="Pfam" id="PF12766"/>
    </source>
</evidence>
<comment type="cofactor">
    <cofactor evidence="1">
        <name>FMN</name>
        <dbReference type="ChEBI" id="CHEBI:58210"/>
    </cofactor>
</comment>
<keyword evidence="2" id="KW-0285">Flavoprotein</keyword>
<dbReference type="InterPro" id="IPR000659">
    <property type="entry name" value="Pyridox_Oxase"/>
</dbReference>
<keyword evidence="3" id="KW-0288">FMN</keyword>
<keyword evidence="4" id="KW-0560">Oxidoreductase</keyword>
<dbReference type="GO" id="GO:0010181">
    <property type="term" value="F:FMN binding"/>
    <property type="evidence" value="ECO:0007669"/>
    <property type="project" value="InterPro"/>
</dbReference>
<dbReference type="GO" id="GO:0008615">
    <property type="term" value="P:pyridoxine biosynthetic process"/>
    <property type="evidence" value="ECO:0007669"/>
    <property type="project" value="InterPro"/>
</dbReference>
<reference evidence="6 7" key="1">
    <citation type="journal article" date="2014" name="Int. J. Syst. Evol. Microbiol.">
        <title>Complete genome sequence of Corynebacterium casei LMG S-19264T (=DSM 44701T), isolated from a smear-ripened cheese.</title>
        <authorList>
            <consortium name="US DOE Joint Genome Institute (JGI-PGF)"/>
            <person name="Walter F."/>
            <person name="Albersmeier A."/>
            <person name="Kalinowski J."/>
            <person name="Ruckert C."/>
        </authorList>
    </citation>
    <scope>NUCLEOTIDE SEQUENCE [LARGE SCALE GENOMIC DNA]</scope>
    <source>
        <strain evidence="6 7">CGMCC 1.9161</strain>
    </source>
</reference>
<feature type="domain" description="Pyridoxamine 5'-phosphate oxidase Alr4036 family FMN-binding" evidence="5">
    <location>
        <begin position="20"/>
        <end position="109"/>
    </location>
</feature>
<dbReference type="RefSeq" id="WP_188915678.1">
    <property type="nucleotide sequence ID" value="NZ_BMMF01000019.1"/>
</dbReference>
<evidence type="ECO:0000256" key="1">
    <source>
        <dbReference type="ARBA" id="ARBA00001917"/>
    </source>
</evidence>
<evidence type="ECO:0000313" key="7">
    <source>
        <dbReference type="Proteomes" id="UP000600449"/>
    </source>
</evidence>
<dbReference type="SUPFAM" id="SSF50475">
    <property type="entry name" value="FMN-binding split barrel"/>
    <property type="match status" value="1"/>
</dbReference>
<comment type="caution">
    <text evidence="6">The sequence shown here is derived from an EMBL/GenBank/DDBJ whole genome shotgun (WGS) entry which is preliminary data.</text>
</comment>
<dbReference type="InterPro" id="IPR012349">
    <property type="entry name" value="Split_barrel_FMN-bd"/>
</dbReference>
<dbReference type="PANTHER" id="PTHR10851">
    <property type="entry name" value="PYRIDOXINE-5-PHOSPHATE OXIDASE"/>
    <property type="match status" value="1"/>
</dbReference>